<comment type="caution">
    <text evidence="1">The sequence shown here is derived from an EMBL/GenBank/DDBJ whole genome shotgun (WGS) entry which is preliminary data.</text>
</comment>
<sequence length="52" mass="6210">MPRFFPRQYLHMFKHKSISSAFVLIPSPFWFQRWSPMNSGDGRTEMPHSPTI</sequence>
<reference evidence="1 2" key="1">
    <citation type="journal article" date="2017" name="Plant Biotechnol. J.">
        <title>A comprehensive draft genome sequence for lupin (Lupinus angustifolius), an emerging health food: insights into plant-microbe interactions and legume evolution.</title>
        <authorList>
            <person name="Hane J.K."/>
            <person name="Ming Y."/>
            <person name="Kamphuis L.G."/>
            <person name="Nelson M.N."/>
            <person name="Garg G."/>
            <person name="Atkins C.A."/>
            <person name="Bayer P.E."/>
            <person name="Bravo A."/>
            <person name="Bringans S."/>
            <person name="Cannon S."/>
            <person name="Edwards D."/>
            <person name="Foley R."/>
            <person name="Gao L.L."/>
            <person name="Harrison M.J."/>
            <person name="Huang W."/>
            <person name="Hurgobin B."/>
            <person name="Li S."/>
            <person name="Liu C.W."/>
            <person name="McGrath A."/>
            <person name="Morahan G."/>
            <person name="Murray J."/>
            <person name="Weller J."/>
            <person name="Jian J."/>
            <person name="Singh K.B."/>
        </authorList>
    </citation>
    <scope>NUCLEOTIDE SEQUENCE [LARGE SCALE GENOMIC DNA]</scope>
    <source>
        <strain evidence="2">cv. Tanjil</strain>
        <tissue evidence="1">Whole plant</tissue>
    </source>
</reference>
<dbReference type="AlphaFoldDB" id="A0A394DEY7"/>
<evidence type="ECO:0000313" key="2">
    <source>
        <dbReference type="Proteomes" id="UP000188354"/>
    </source>
</evidence>
<organism evidence="1 2">
    <name type="scientific">Lupinus angustifolius</name>
    <name type="common">Narrow-leaved blue lupine</name>
    <dbReference type="NCBI Taxonomy" id="3871"/>
    <lineage>
        <taxon>Eukaryota</taxon>
        <taxon>Viridiplantae</taxon>
        <taxon>Streptophyta</taxon>
        <taxon>Embryophyta</taxon>
        <taxon>Tracheophyta</taxon>
        <taxon>Spermatophyta</taxon>
        <taxon>Magnoliopsida</taxon>
        <taxon>eudicotyledons</taxon>
        <taxon>Gunneridae</taxon>
        <taxon>Pentapetalae</taxon>
        <taxon>rosids</taxon>
        <taxon>fabids</taxon>
        <taxon>Fabales</taxon>
        <taxon>Fabaceae</taxon>
        <taxon>Papilionoideae</taxon>
        <taxon>50 kb inversion clade</taxon>
        <taxon>genistoids sensu lato</taxon>
        <taxon>core genistoids</taxon>
        <taxon>Genisteae</taxon>
        <taxon>Lupinus</taxon>
    </lineage>
</organism>
<proteinExistence type="predicted"/>
<keyword evidence="2" id="KW-1185">Reference proteome</keyword>
<dbReference type="Proteomes" id="UP000188354">
    <property type="component" value="Unassembled WGS sequence"/>
</dbReference>
<name>A0A394DEY7_LUPAN</name>
<protein>
    <submittedName>
        <fullName evidence="1">Uncharacterized protein</fullName>
    </submittedName>
</protein>
<dbReference type="Gramene" id="OIW21635">
    <property type="protein sequence ID" value="OIW21635"/>
    <property type="gene ID" value="TanjilG_06939"/>
</dbReference>
<accession>A0A394DEY7</accession>
<dbReference type="EMBL" id="MLAU01029433">
    <property type="protein sequence ID" value="OIW21635.1"/>
    <property type="molecule type" value="Genomic_DNA"/>
</dbReference>
<evidence type="ECO:0000313" key="1">
    <source>
        <dbReference type="EMBL" id="OIW21635.1"/>
    </source>
</evidence>
<gene>
    <name evidence="1" type="ORF">TanjilG_06939</name>
</gene>